<protein>
    <submittedName>
        <fullName evidence="1">Uncharacterized protein</fullName>
    </submittedName>
</protein>
<keyword evidence="2" id="KW-1185">Reference proteome</keyword>
<evidence type="ECO:0000313" key="2">
    <source>
        <dbReference type="Proteomes" id="UP000319812"/>
    </source>
</evidence>
<evidence type="ECO:0000313" key="1">
    <source>
        <dbReference type="EMBL" id="GED23137.1"/>
    </source>
</evidence>
<name>A0A4Y4F108_9GAMM</name>
<reference evidence="1 2" key="1">
    <citation type="submission" date="2019-06" db="EMBL/GenBank/DDBJ databases">
        <title>Whole genome shotgun sequence of Halomonas halmophila NBRC 15537.</title>
        <authorList>
            <person name="Hosoyama A."/>
            <person name="Uohara A."/>
            <person name="Ohji S."/>
            <person name="Ichikawa N."/>
        </authorList>
    </citation>
    <scope>NUCLEOTIDE SEQUENCE [LARGE SCALE GENOMIC DNA]</scope>
    <source>
        <strain evidence="1 2">NBRC 15537</strain>
    </source>
</reference>
<dbReference type="AlphaFoldDB" id="A0A4Y4F108"/>
<organism evidence="1 2">
    <name type="scientific">Halomonas halmophila</name>
    <dbReference type="NCBI Taxonomy" id="252"/>
    <lineage>
        <taxon>Bacteria</taxon>
        <taxon>Pseudomonadati</taxon>
        <taxon>Pseudomonadota</taxon>
        <taxon>Gammaproteobacteria</taxon>
        <taxon>Oceanospirillales</taxon>
        <taxon>Halomonadaceae</taxon>
        <taxon>Halomonas</taxon>
    </lineage>
</organism>
<dbReference type="EMBL" id="BJOC01000028">
    <property type="protein sequence ID" value="GED23137.1"/>
    <property type="molecule type" value="Genomic_DNA"/>
</dbReference>
<sequence>MRCRKLTHIEITASDGKSLPGFIALTQGYHLSALLFPIQAPGVRFCKTIDLPQYAQGTYQARHA</sequence>
<gene>
    <name evidence="1" type="ORF">HHA01_21140</name>
</gene>
<comment type="caution">
    <text evidence="1">The sequence shown here is derived from an EMBL/GenBank/DDBJ whole genome shotgun (WGS) entry which is preliminary data.</text>
</comment>
<proteinExistence type="predicted"/>
<dbReference type="Proteomes" id="UP000319812">
    <property type="component" value="Unassembled WGS sequence"/>
</dbReference>
<accession>A0A4Y4F108</accession>